<dbReference type="Pfam" id="PF20292">
    <property type="entry name" value="MC7"/>
    <property type="match status" value="1"/>
</dbReference>
<reference evidence="1 3" key="1">
    <citation type="journal article" date="2015" name="Biotechnol. Bioeng.">
        <title>Genome sequence and phenotypic characterization of Caulobacter segnis.</title>
        <authorList>
            <person name="Patel S."/>
            <person name="Fletcher B."/>
            <person name="Scott D.C."/>
            <person name="Ely B."/>
        </authorList>
    </citation>
    <scope>NUCLEOTIDE SEQUENCE [LARGE SCALE GENOMIC DNA]</scope>
    <source>
        <strain evidence="1 3">PS02</strain>
    </source>
</reference>
<organism evidence="1 3">
    <name type="scientific">Clostridium coskatii</name>
    <dbReference type="NCBI Taxonomy" id="1705578"/>
    <lineage>
        <taxon>Bacteria</taxon>
        <taxon>Bacillati</taxon>
        <taxon>Bacillota</taxon>
        <taxon>Clostridia</taxon>
        <taxon>Eubacteriales</taxon>
        <taxon>Clostridiaceae</taxon>
        <taxon>Clostridium</taxon>
    </lineage>
</organism>
<dbReference type="Proteomes" id="UP000093694">
    <property type="component" value="Unassembled WGS sequence"/>
</dbReference>
<proteinExistence type="predicted"/>
<accession>A0A166T6W4</accession>
<name>A0A166T6W4_9CLOT</name>
<dbReference type="AlphaFoldDB" id="A0A166T6W4"/>
<dbReference type="InterPro" id="IPR046900">
    <property type="entry name" value="ABC-3C_MC7"/>
</dbReference>
<keyword evidence="4" id="KW-1185">Reference proteome</keyword>
<dbReference type="EMBL" id="LITQ01000013">
    <property type="protein sequence ID" value="OAA93350.1"/>
    <property type="molecule type" value="Genomic_DNA"/>
</dbReference>
<dbReference type="Proteomes" id="UP000077384">
    <property type="component" value="Unassembled WGS sequence"/>
</dbReference>
<dbReference type="PATRIC" id="fig|1705578.3.peg.425"/>
<reference evidence="2 4" key="2">
    <citation type="journal article" date="2016" name="Front. Microbiol.">
        <title>Industrial Acetogenic Biocatalysts: A Comparative Metabolic and Genomic Analysis.</title>
        <authorList>
            <person name="Bengelsdorf F."/>
            <person name="Poehlein A."/>
            <person name="Sonja S."/>
            <person name="Erz C."/>
            <person name="Hummel T."/>
            <person name="Hoffmeister S."/>
            <person name="Daniel R."/>
            <person name="Durre P."/>
        </authorList>
    </citation>
    <scope>NUCLEOTIDE SEQUENCE [LARGE SCALE GENOMIC DNA]</scope>
    <source>
        <strain evidence="2 4">PTA-10522</strain>
    </source>
</reference>
<evidence type="ECO:0000313" key="4">
    <source>
        <dbReference type="Proteomes" id="UP000093694"/>
    </source>
</evidence>
<protein>
    <submittedName>
        <fullName evidence="1">Uncharacterized protein</fullName>
    </submittedName>
</protein>
<comment type="caution">
    <text evidence="1">The sequence shown here is derived from an EMBL/GenBank/DDBJ whole genome shotgun (WGS) entry which is preliminary data.</text>
</comment>
<evidence type="ECO:0000313" key="3">
    <source>
        <dbReference type="Proteomes" id="UP000077384"/>
    </source>
</evidence>
<dbReference type="RefSeq" id="WP_063600949.1">
    <property type="nucleotide sequence ID" value="NZ_LITQ01000013.1"/>
</dbReference>
<gene>
    <name evidence="2" type="ORF">CLCOS_29750</name>
    <name evidence="1" type="ORF">WX73_00042</name>
</gene>
<evidence type="ECO:0000313" key="2">
    <source>
        <dbReference type="EMBL" id="OBR92512.1"/>
    </source>
</evidence>
<dbReference type="EMBL" id="LROR01000057">
    <property type="protein sequence ID" value="OBR92512.1"/>
    <property type="molecule type" value="Genomic_DNA"/>
</dbReference>
<sequence length="79" mass="9434">MILPNKLISFQDCILAKTVYILEKICDTNYSVSELYEVVKKYFKDLNEYMLALDVLYVLEKVEYNEELQVIQYVKKNNL</sequence>
<evidence type="ECO:0000313" key="1">
    <source>
        <dbReference type="EMBL" id="OAA93350.1"/>
    </source>
</evidence>